<dbReference type="Pfam" id="PF13411">
    <property type="entry name" value="MerR_1"/>
    <property type="match status" value="1"/>
</dbReference>
<dbReference type="CDD" id="cd01109">
    <property type="entry name" value="HTH_YyaN"/>
    <property type="match status" value="1"/>
</dbReference>
<dbReference type="AlphaFoldDB" id="A0A8J3X264"/>
<sequence length="121" mass="14111">MTTYAPQEAAARTGVSIDTLRYYERIGLIDDVPRTTGGQRVYRDDHLNWLGVLTCLRRSGMPVREMRRYAELARDGEATEDERLRILEEHREAVLASMAELRQALRVVDEKINWYRSRRSA</sequence>
<dbReference type="PROSITE" id="PS50937">
    <property type="entry name" value="HTH_MERR_2"/>
    <property type="match status" value="1"/>
</dbReference>
<proteinExistence type="predicted"/>
<dbReference type="Proteomes" id="UP000599074">
    <property type="component" value="Unassembled WGS sequence"/>
</dbReference>
<organism evidence="3 4">
    <name type="scientific">Planosporangium mesophilum</name>
    <dbReference type="NCBI Taxonomy" id="689768"/>
    <lineage>
        <taxon>Bacteria</taxon>
        <taxon>Bacillati</taxon>
        <taxon>Actinomycetota</taxon>
        <taxon>Actinomycetes</taxon>
        <taxon>Micromonosporales</taxon>
        <taxon>Micromonosporaceae</taxon>
        <taxon>Planosporangium</taxon>
    </lineage>
</organism>
<dbReference type="SMART" id="SM00422">
    <property type="entry name" value="HTH_MERR"/>
    <property type="match status" value="1"/>
</dbReference>
<keyword evidence="4" id="KW-1185">Reference proteome</keyword>
<evidence type="ECO:0000313" key="3">
    <source>
        <dbReference type="EMBL" id="GII24576.1"/>
    </source>
</evidence>
<comment type="caution">
    <text evidence="3">The sequence shown here is derived from an EMBL/GenBank/DDBJ whole genome shotgun (WGS) entry which is preliminary data.</text>
</comment>
<gene>
    <name evidence="3" type="ORF">Pme01_41730</name>
</gene>
<evidence type="ECO:0000259" key="2">
    <source>
        <dbReference type="PROSITE" id="PS50937"/>
    </source>
</evidence>
<reference evidence="3" key="1">
    <citation type="submission" date="2021-01" db="EMBL/GenBank/DDBJ databases">
        <title>Whole genome shotgun sequence of Planosporangium mesophilum NBRC 109066.</title>
        <authorList>
            <person name="Komaki H."/>
            <person name="Tamura T."/>
        </authorList>
    </citation>
    <scope>NUCLEOTIDE SEQUENCE</scope>
    <source>
        <strain evidence="3">NBRC 109066</strain>
    </source>
</reference>
<dbReference type="GO" id="GO:0003677">
    <property type="term" value="F:DNA binding"/>
    <property type="evidence" value="ECO:0007669"/>
    <property type="project" value="UniProtKB-KW"/>
</dbReference>
<dbReference type="SUPFAM" id="SSF46955">
    <property type="entry name" value="Putative DNA-binding domain"/>
    <property type="match status" value="1"/>
</dbReference>
<dbReference type="RefSeq" id="WP_168117005.1">
    <property type="nucleotide sequence ID" value="NZ_BOON01000039.1"/>
</dbReference>
<dbReference type="InterPro" id="IPR047057">
    <property type="entry name" value="MerR_fam"/>
</dbReference>
<evidence type="ECO:0000256" key="1">
    <source>
        <dbReference type="ARBA" id="ARBA00023125"/>
    </source>
</evidence>
<dbReference type="Gene3D" id="1.10.1660.10">
    <property type="match status" value="1"/>
</dbReference>
<feature type="domain" description="HTH merR-type" evidence="2">
    <location>
        <begin position="3"/>
        <end position="72"/>
    </location>
</feature>
<dbReference type="InterPro" id="IPR009061">
    <property type="entry name" value="DNA-bd_dom_put_sf"/>
</dbReference>
<dbReference type="GO" id="GO:0003700">
    <property type="term" value="F:DNA-binding transcription factor activity"/>
    <property type="evidence" value="ECO:0007669"/>
    <property type="project" value="InterPro"/>
</dbReference>
<accession>A0A8J3X264</accession>
<dbReference type="PANTHER" id="PTHR30204:SF98">
    <property type="entry name" value="HTH-TYPE TRANSCRIPTIONAL REGULATOR ADHR"/>
    <property type="match status" value="1"/>
</dbReference>
<evidence type="ECO:0000313" key="4">
    <source>
        <dbReference type="Proteomes" id="UP000599074"/>
    </source>
</evidence>
<name>A0A8J3X264_9ACTN</name>
<keyword evidence="1" id="KW-0238">DNA-binding</keyword>
<dbReference type="InterPro" id="IPR000551">
    <property type="entry name" value="MerR-type_HTH_dom"/>
</dbReference>
<dbReference type="PANTHER" id="PTHR30204">
    <property type="entry name" value="REDOX-CYCLING DRUG-SENSING TRANSCRIPTIONAL ACTIVATOR SOXR"/>
    <property type="match status" value="1"/>
</dbReference>
<protein>
    <submittedName>
        <fullName evidence="3">MerR family transcriptional regulator</fullName>
    </submittedName>
</protein>
<dbReference type="EMBL" id="BOON01000039">
    <property type="protein sequence ID" value="GII24576.1"/>
    <property type="molecule type" value="Genomic_DNA"/>
</dbReference>